<feature type="transmembrane region" description="Helical" evidence="1">
    <location>
        <begin position="247"/>
        <end position="268"/>
    </location>
</feature>
<keyword evidence="1" id="KW-1133">Transmembrane helix</keyword>
<reference evidence="2 3" key="1">
    <citation type="journal article" date="2011" name="BMC Genomics">
        <title>Comparative genome analysis and genome-guided physiological analysis of Roseobacter litoralis.</title>
        <authorList>
            <person name="Kalhoefer D."/>
            <person name="Thole S."/>
            <person name="Voget S."/>
            <person name="Lehmann R."/>
            <person name="Liesegang H."/>
            <person name="Wollher A."/>
            <person name="Daniel R."/>
            <person name="Simon M."/>
            <person name="Brinkhoff T."/>
        </authorList>
    </citation>
    <scope>NUCLEOTIDE SEQUENCE [LARGE SCALE GENOMIC DNA]</scope>
    <source>
        <strain evidence="3">ATCC 49566 / DSM 6996 / JCM 21268 / NBRC 15278 / OCh 149</strain>
    </source>
</reference>
<keyword evidence="3" id="KW-1185">Reference proteome</keyword>
<dbReference type="PANTHER" id="PTHR43471:SF1">
    <property type="entry name" value="ABC TRANSPORTER PERMEASE PROTEIN NOSY-RELATED"/>
    <property type="match status" value="1"/>
</dbReference>
<dbReference type="STRING" id="391595.RLO149_c031520"/>
<name>F7ZJT3_ROSLO</name>
<dbReference type="Pfam" id="PF12679">
    <property type="entry name" value="ABC2_membrane_2"/>
    <property type="match status" value="1"/>
</dbReference>
<feature type="transmembrane region" description="Helical" evidence="1">
    <location>
        <begin position="140"/>
        <end position="162"/>
    </location>
</feature>
<organism evidence="2 3">
    <name type="scientific">Roseobacter litoralis (strain ATCC 49566 / DSM 6996 / JCM 21268 / NBRC 15278 / OCh 149)</name>
    <dbReference type="NCBI Taxonomy" id="391595"/>
    <lineage>
        <taxon>Bacteria</taxon>
        <taxon>Pseudomonadati</taxon>
        <taxon>Pseudomonadota</taxon>
        <taxon>Alphaproteobacteria</taxon>
        <taxon>Rhodobacterales</taxon>
        <taxon>Roseobacteraceae</taxon>
        <taxon>Roseobacter</taxon>
    </lineage>
</organism>
<dbReference type="OrthoDB" id="9805862at2"/>
<dbReference type="EMBL" id="CP002623">
    <property type="protein sequence ID" value="AEI95108.1"/>
    <property type="molecule type" value="Genomic_DNA"/>
</dbReference>
<gene>
    <name evidence="2" type="primary">nosY</name>
    <name evidence="2" type="ordered locus">RLO149_c031520</name>
</gene>
<proteinExistence type="predicted"/>
<dbReference type="PANTHER" id="PTHR43471">
    <property type="entry name" value="ABC TRANSPORTER PERMEASE"/>
    <property type="match status" value="1"/>
</dbReference>
<dbReference type="Proteomes" id="UP000001353">
    <property type="component" value="Chromosome"/>
</dbReference>
<feature type="transmembrane region" description="Helical" evidence="1">
    <location>
        <begin position="169"/>
        <end position="197"/>
    </location>
</feature>
<dbReference type="HOGENOM" id="CLU_923218_0_0_5"/>
<feature type="transmembrane region" description="Helical" evidence="1">
    <location>
        <begin position="61"/>
        <end position="79"/>
    </location>
</feature>
<dbReference type="KEGG" id="rli:RLO149_c031520"/>
<dbReference type="GO" id="GO:0140359">
    <property type="term" value="F:ABC-type transporter activity"/>
    <property type="evidence" value="ECO:0007669"/>
    <property type="project" value="InterPro"/>
</dbReference>
<sequence>MSALLAIAATEFRILRRNRWLVIATALLSVFSLALTVSGATTSGALGVDLLTVSVASMTTLAVYLVPLVALLMSFEAIAGDAERGSLALVLTYPVSRGVLLAGKFLAHLLGLAIAVGIGFGLAGALAFALGGAGVSSGLALLRLMLGAVLLGAAFIALGYVVSGFSRSVAAAAGGAGFIWLVLVVLYDLVLLALVVWDDGGLFSRQVFPWLLAANPADALRLFSVTASADQALVTGMGAAVAALPQGAALVSLLLWPLLGLALARLVFGRRVP</sequence>
<evidence type="ECO:0000313" key="3">
    <source>
        <dbReference type="Proteomes" id="UP000001353"/>
    </source>
</evidence>
<dbReference type="GO" id="GO:0005886">
    <property type="term" value="C:plasma membrane"/>
    <property type="evidence" value="ECO:0007669"/>
    <property type="project" value="UniProtKB-SubCell"/>
</dbReference>
<dbReference type="AlphaFoldDB" id="F7ZJT3"/>
<feature type="transmembrane region" description="Helical" evidence="1">
    <location>
        <begin position="20"/>
        <end position="41"/>
    </location>
</feature>
<keyword evidence="1" id="KW-0472">Membrane</keyword>
<accession>F7ZJT3</accession>
<protein>
    <submittedName>
        <fullName evidence="2">Membrane protein NosY</fullName>
    </submittedName>
</protein>
<evidence type="ECO:0000313" key="2">
    <source>
        <dbReference type="EMBL" id="AEI95108.1"/>
    </source>
</evidence>
<feature type="transmembrane region" description="Helical" evidence="1">
    <location>
        <begin position="105"/>
        <end position="128"/>
    </location>
</feature>
<dbReference type="eggNOG" id="COG1277">
    <property type="taxonomic scope" value="Bacteria"/>
</dbReference>
<evidence type="ECO:0000256" key="1">
    <source>
        <dbReference type="SAM" id="Phobius"/>
    </source>
</evidence>
<keyword evidence="1" id="KW-0812">Transmembrane</keyword>
<dbReference type="RefSeq" id="WP_013963018.1">
    <property type="nucleotide sequence ID" value="NC_015730.1"/>
</dbReference>